<protein>
    <recommendedName>
        <fullName evidence="4">DUF2570 domain-containing protein</fullName>
    </recommendedName>
</protein>
<proteinExistence type="predicted"/>
<evidence type="ECO:0000313" key="2">
    <source>
        <dbReference type="EMBL" id="MBO1109564.1"/>
    </source>
</evidence>
<dbReference type="AlphaFoldDB" id="A0A8I1WC00"/>
<comment type="caution">
    <text evidence="2">The sequence shown here is derived from an EMBL/GenBank/DDBJ whole genome shotgun (WGS) entry which is preliminary data.</text>
</comment>
<accession>A0A8I1WC00</accession>
<dbReference type="EMBL" id="JAFNAA010000021">
    <property type="protein sequence ID" value="MBO1109564.1"/>
    <property type="molecule type" value="Genomic_DNA"/>
</dbReference>
<dbReference type="RefSeq" id="WP_112866900.1">
    <property type="nucleotide sequence ID" value="NZ_JAFNAA010000021.1"/>
</dbReference>
<evidence type="ECO:0000313" key="3">
    <source>
        <dbReference type="Proteomes" id="UP000664658"/>
    </source>
</evidence>
<reference evidence="2" key="1">
    <citation type="submission" date="2021-03" db="EMBL/GenBank/DDBJ databases">
        <title>Plesiomonas shigelloides zfcc0051, isolated from zebrafish feces.</title>
        <authorList>
            <person name="Vanderhoek Z."/>
            <person name="Gaulke C."/>
        </authorList>
    </citation>
    <scope>NUCLEOTIDE SEQUENCE</scope>
    <source>
        <strain evidence="2">Zfcc0051</strain>
    </source>
</reference>
<evidence type="ECO:0008006" key="4">
    <source>
        <dbReference type="Google" id="ProtNLM"/>
    </source>
</evidence>
<name>A0A8I1WC00_PLESH</name>
<evidence type="ECO:0000256" key="1">
    <source>
        <dbReference type="SAM" id="Coils"/>
    </source>
</evidence>
<feature type="coiled-coil region" evidence="1">
    <location>
        <begin position="33"/>
        <end position="85"/>
    </location>
</feature>
<keyword evidence="1" id="KW-0175">Coiled coil</keyword>
<sequence>MTWQRRVKVCAVVLVGVGVLLTGQALKIYKARSETLALEVSQLKARLQEETQAHNEARRNAALMAEALEHAIRNKQQSIQATAEDRAALSAMQKREPCAAVRMPDDAFNVVRQAAINANVRAGRFTSRDDANSSADPR</sequence>
<gene>
    <name evidence="2" type="ORF">J2R62_15365</name>
</gene>
<organism evidence="2 3">
    <name type="scientific">Plesiomonas shigelloides</name>
    <name type="common">Aeromonas shigelloides</name>
    <dbReference type="NCBI Taxonomy" id="703"/>
    <lineage>
        <taxon>Bacteria</taxon>
        <taxon>Pseudomonadati</taxon>
        <taxon>Pseudomonadota</taxon>
        <taxon>Gammaproteobacteria</taxon>
        <taxon>Enterobacterales</taxon>
        <taxon>Enterobacteriaceae</taxon>
        <taxon>Plesiomonas</taxon>
    </lineage>
</organism>
<dbReference type="Proteomes" id="UP000664658">
    <property type="component" value="Unassembled WGS sequence"/>
</dbReference>